<dbReference type="EMBL" id="JACHNC010000001">
    <property type="protein sequence ID" value="MBB4746601.1"/>
    <property type="molecule type" value="Genomic_DNA"/>
</dbReference>
<reference evidence="2 5" key="2">
    <citation type="submission" date="2021-01" db="EMBL/GenBank/DDBJ databases">
        <title>Whole genome shotgun sequence of Actinoplanes lobatus NBRC 12513.</title>
        <authorList>
            <person name="Komaki H."/>
            <person name="Tamura T."/>
        </authorList>
    </citation>
    <scope>NUCLEOTIDE SEQUENCE [LARGE SCALE GENOMIC DNA]</scope>
    <source>
        <strain evidence="2 5">NBRC 12513</strain>
    </source>
</reference>
<dbReference type="Proteomes" id="UP000590511">
    <property type="component" value="Unassembled WGS sequence"/>
</dbReference>
<feature type="signal peptide" evidence="1">
    <location>
        <begin position="1"/>
        <end position="27"/>
    </location>
</feature>
<evidence type="ECO:0000313" key="4">
    <source>
        <dbReference type="Proteomes" id="UP000590511"/>
    </source>
</evidence>
<comment type="caution">
    <text evidence="3">The sequence shown here is derived from an EMBL/GenBank/DDBJ whole genome shotgun (WGS) entry which is preliminary data.</text>
</comment>
<dbReference type="Proteomes" id="UP000631312">
    <property type="component" value="Unassembled WGS sequence"/>
</dbReference>
<keyword evidence="5" id="KW-1185">Reference proteome</keyword>
<proteinExistence type="predicted"/>
<accession>A0A7W7H9Q6</accession>
<feature type="chain" id="PRO_5031383904" evidence="1">
    <location>
        <begin position="28"/>
        <end position="151"/>
    </location>
</feature>
<reference evidence="3 4" key="1">
    <citation type="submission" date="2020-08" db="EMBL/GenBank/DDBJ databases">
        <title>Sequencing the genomes of 1000 actinobacteria strains.</title>
        <authorList>
            <person name="Klenk H.-P."/>
        </authorList>
    </citation>
    <scope>NUCLEOTIDE SEQUENCE [LARGE SCALE GENOMIC DNA]</scope>
    <source>
        <strain evidence="3 4">DSM 43150</strain>
    </source>
</reference>
<name>A0A7W7H9Q6_9ACTN</name>
<evidence type="ECO:0000313" key="2">
    <source>
        <dbReference type="EMBL" id="GIE38668.1"/>
    </source>
</evidence>
<dbReference type="EMBL" id="BOMP01000026">
    <property type="protein sequence ID" value="GIE38668.1"/>
    <property type="molecule type" value="Genomic_DNA"/>
</dbReference>
<evidence type="ECO:0000313" key="5">
    <source>
        <dbReference type="Proteomes" id="UP000631312"/>
    </source>
</evidence>
<evidence type="ECO:0000256" key="1">
    <source>
        <dbReference type="SAM" id="SignalP"/>
    </source>
</evidence>
<protein>
    <submittedName>
        <fullName evidence="3">Catalase</fullName>
    </submittedName>
</protein>
<evidence type="ECO:0000313" key="3">
    <source>
        <dbReference type="EMBL" id="MBB4746601.1"/>
    </source>
</evidence>
<keyword evidence="1" id="KW-0732">Signal</keyword>
<sequence length="151" mass="16497">MRTLFRILATSSAIALGLTLGASPASADPVGGKVYQNTSFTAKIAKFESGAASSCNVWNEQGNATIDPVTWRCTTRGLPARVESGSYWYDTDGFTFTNVSTGGYYVRFNVSSSSPWRWVANNKWTKIPGGKYANCSWQSGEERYDVYCNVA</sequence>
<organism evidence="3 4">
    <name type="scientific">Actinoplanes lobatus</name>
    <dbReference type="NCBI Taxonomy" id="113568"/>
    <lineage>
        <taxon>Bacteria</taxon>
        <taxon>Bacillati</taxon>
        <taxon>Actinomycetota</taxon>
        <taxon>Actinomycetes</taxon>
        <taxon>Micromonosporales</taxon>
        <taxon>Micromonosporaceae</taxon>
        <taxon>Actinoplanes</taxon>
    </lineage>
</organism>
<gene>
    <name evidence="2" type="ORF">Alo02nite_15660</name>
    <name evidence="3" type="ORF">BJ964_000762</name>
</gene>
<dbReference type="AlphaFoldDB" id="A0A7W7H9Q6"/>